<dbReference type="RefSeq" id="WP_309202193.1">
    <property type="nucleotide sequence ID" value="NZ_CP133548.1"/>
</dbReference>
<organism evidence="4 5">
    <name type="scientific">Pleionea litopenaei</name>
    <dbReference type="NCBI Taxonomy" id="3070815"/>
    <lineage>
        <taxon>Bacteria</taxon>
        <taxon>Pseudomonadati</taxon>
        <taxon>Pseudomonadota</taxon>
        <taxon>Gammaproteobacteria</taxon>
        <taxon>Oceanospirillales</taxon>
        <taxon>Pleioneaceae</taxon>
        <taxon>Pleionea</taxon>
    </lineage>
</organism>
<dbReference type="InterPro" id="IPR000352">
    <property type="entry name" value="Pep_chain_release_fac_I"/>
</dbReference>
<evidence type="ECO:0000256" key="2">
    <source>
        <dbReference type="SAM" id="MobiDB-lite"/>
    </source>
</evidence>
<gene>
    <name evidence="4" type="primary">prfH</name>
    <name evidence="4" type="ORF">Q9312_17740</name>
</gene>
<dbReference type="Proteomes" id="UP001239782">
    <property type="component" value="Chromosome"/>
</dbReference>
<sequence>MILFLLSAAQGPSECCLAVSLAAKQLNRDAVKSGVAITLVESEQGLEPQTYKSMLFKLEGDRAEDLAKQWSGTLQWICSSPYRPKHRRKNWFFTGSFTKSEALIKASRVQETDLLFEACRSSGPGGQHANKTSSAIRASHVPSGIVVKVESERSQHANKRLAIALIEHKLEKNMAEKQRSDKSKRRLQHHSIERGNADRVFKGMKFEESSSPKVK</sequence>
<dbReference type="Pfam" id="PF00472">
    <property type="entry name" value="RF-1"/>
    <property type="match status" value="1"/>
</dbReference>
<evidence type="ECO:0000256" key="1">
    <source>
        <dbReference type="ARBA" id="ARBA00010835"/>
    </source>
</evidence>
<name>A0AA51X6N9_9GAMM</name>
<dbReference type="Gene3D" id="3.30.70.1660">
    <property type="match status" value="1"/>
</dbReference>
<dbReference type="PANTHER" id="PTHR43804">
    <property type="entry name" value="LD18447P"/>
    <property type="match status" value="1"/>
</dbReference>
<dbReference type="InterPro" id="IPR045853">
    <property type="entry name" value="Pep_chain_release_fac_I_sf"/>
</dbReference>
<dbReference type="PANTHER" id="PTHR43804:SF9">
    <property type="entry name" value="PEPTIDE CHAIN RELEASE FACTOR HOMOLOG-RELATED"/>
    <property type="match status" value="1"/>
</dbReference>
<evidence type="ECO:0000259" key="3">
    <source>
        <dbReference type="Pfam" id="PF00472"/>
    </source>
</evidence>
<proteinExistence type="inferred from homology"/>
<dbReference type="InterPro" id="IPR050057">
    <property type="entry name" value="Prokaryotic/Mito_RF"/>
</dbReference>
<dbReference type="EMBL" id="CP133548">
    <property type="protein sequence ID" value="WMS87054.1"/>
    <property type="molecule type" value="Genomic_DNA"/>
</dbReference>
<dbReference type="Gene3D" id="3.30.160.20">
    <property type="match status" value="1"/>
</dbReference>
<dbReference type="SUPFAM" id="SSF75620">
    <property type="entry name" value="Release factor"/>
    <property type="match status" value="1"/>
</dbReference>
<reference evidence="4 5" key="1">
    <citation type="submission" date="2023-08" db="EMBL/GenBank/DDBJ databases">
        <title>Pleionea litopenaei sp. nov., isolated from stomach of juvenile Litopenaeus vannamei.</title>
        <authorList>
            <person name="Rho A.M."/>
            <person name="Hwang C.Y."/>
        </authorList>
    </citation>
    <scope>NUCLEOTIDE SEQUENCE [LARGE SCALE GENOMIC DNA]</scope>
    <source>
        <strain evidence="4 5">HL-JVS1</strain>
    </source>
</reference>
<evidence type="ECO:0000313" key="4">
    <source>
        <dbReference type="EMBL" id="WMS87054.1"/>
    </source>
</evidence>
<dbReference type="NCBIfam" id="TIGR03072">
    <property type="entry name" value="release_prfH"/>
    <property type="match status" value="1"/>
</dbReference>
<keyword evidence="5" id="KW-1185">Reference proteome</keyword>
<dbReference type="AlphaFoldDB" id="A0AA51X6N9"/>
<dbReference type="KEGG" id="plei:Q9312_17740"/>
<evidence type="ECO:0000313" key="5">
    <source>
        <dbReference type="Proteomes" id="UP001239782"/>
    </source>
</evidence>
<feature type="compositionally biased region" description="Basic and acidic residues" evidence="2">
    <location>
        <begin position="190"/>
        <end position="215"/>
    </location>
</feature>
<comment type="similarity">
    <text evidence="1">Belongs to the prokaryotic/mitochondrial release factor family.</text>
</comment>
<accession>A0AA51X6N9</accession>
<dbReference type="InterPro" id="IPR017509">
    <property type="entry name" value="PrfH"/>
</dbReference>
<feature type="region of interest" description="Disordered" evidence="2">
    <location>
        <begin position="174"/>
        <end position="215"/>
    </location>
</feature>
<feature type="domain" description="Prokaryotic-type class I peptide chain release factors" evidence="3">
    <location>
        <begin position="108"/>
        <end position="196"/>
    </location>
</feature>
<dbReference type="GO" id="GO:0003747">
    <property type="term" value="F:translation release factor activity"/>
    <property type="evidence" value="ECO:0007669"/>
    <property type="project" value="InterPro"/>
</dbReference>
<protein>
    <submittedName>
        <fullName evidence="4">Peptide chain release factor H</fullName>
    </submittedName>
</protein>